<feature type="region of interest" description="Disordered" evidence="5">
    <location>
        <begin position="205"/>
        <end position="228"/>
    </location>
</feature>
<keyword evidence="2" id="KW-0472">Membrane</keyword>
<dbReference type="OrthoDB" id="10005898at2759"/>
<dbReference type="AlphaFoldDB" id="A0A316UX73"/>
<dbReference type="PANTHER" id="PTHR12652">
    <property type="entry name" value="PEROXISOMAL BIOGENESIS FACTOR 11"/>
    <property type="match status" value="1"/>
</dbReference>
<evidence type="ECO:0000313" key="7">
    <source>
        <dbReference type="Proteomes" id="UP000245884"/>
    </source>
</evidence>
<dbReference type="Pfam" id="PF05648">
    <property type="entry name" value="PEX11"/>
    <property type="match status" value="1"/>
</dbReference>
<organism evidence="6 7">
    <name type="scientific">Jaminaea rosea</name>
    <dbReference type="NCBI Taxonomy" id="1569628"/>
    <lineage>
        <taxon>Eukaryota</taxon>
        <taxon>Fungi</taxon>
        <taxon>Dikarya</taxon>
        <taxon>Basidiomycota</taxon>
        <taxon>Ustilaginomycotina</taxon>
        <taxon>Exobasidiomycetes</taxon>
        <taxon>Microstromatales</taxon>
        <taxon>Microstromatales incertae sedis</taxon>
        <taxon>Jaminaea</taxon>
    </lineage>
</organism>
<evidence type="ECO:0000256" key="2">
    <source>
        <dbReference type="ARBA" id="ARBA00023136"/>
    </source>
</evidence>
<keyword evidence="7" id="KW-1185">Reference proteome</keyword>
<dbReference type="GO" id="GO:0005778">
    <property type="term" value="C:peroxisomal membrane"/>
    <property type="evidence" value="ECO:0007669"/>
    <property type="project" value="UniProtKB-SubCell"/>
</dbReference>
<dbReference type="STRING" id="1569628.A0A316UX73"/>
<dbReference type="InterPro" id="IPR008733">
    <property type="entry name" value="PEX11"/>
</dbReference>
<dbReference type="RefSeq" id="XP_025364186.1">
    <property type="nucleotide sequence ID" value="XM_025508077.1"/>
</dbReference>
<gene>
    <name evidence="6" type="ORF">BDZ90DRAFT_258486</name>
</gene>
<dbReference type="EMBL" id="KZ819663">
    <property type="protein sequence ID" value="PWN29574.1"/>
    <property type="molecule type" value="Genomic_DNA"/>
</dbReference>
<dbReference type="PANTHER" id="PTHR12652:SF25">
    <property type="entry name" value="MICROBODY (PEROXISOME) PROLIFERATION PROTEIN PEROXIN 11C (EUROFUNG)"/>
    <property type="match status" value="1"/>
</dbReference>
<dbReference type="GO" id="GO:0016559">
    <property type="term" value="P:peroxisome fission"/>
    <property type="evidence" value="ECO:0007669"/>
    <property type="project" value="InterPro"/>
</dbReference>
<proteinExistence type="predicted"/>
<sequence>MARRPPPNLTDKTLGCFSHVKPSPMLDHLIRFLSTWSGTDKALMFTQYSSKLIIPLLTLQHAVRLRLAGTKVYHASNGGSANARRLEKLYNLIGDARVLFRIWGILPMIKWMIALERDPPPTRPLHTIERIQGWSMLAYCPMEAVAYLASHGILPVSTANQNRLWLWSCRCWAVYVGLQLLHLVEDNRLLRLRARALERSRGHPVPAAAVRSSAADDEKKSFSAASKDELSEEQAVTRKLWDDLDERKQAILSELWVNLGYLPLTIHWSCPSGIFNSDVWVGIFGTVAAVSGFRPGWKATAA</sequence>
<keyword evidence="1" id="KW-0962">Peroxisome biogenesis</keyword>
<evidence type="ECO:0000256" key="5">
    <source>
        <dbReference type="SAM" id="MobiDB-lite"/>
    </source>
</evidence>
<accession>A0A316UX73</accession>
<evidence type="ECO:0000256" key="1">
    <source>
        <dbReference type="ARBA" id="ARBA00022593"/>
    </source>
</evidence>
<comment type="subcellular location">
    <subcellularLocation>
        <location evidence="4">Peroxisome membrane</location>
    </subcellularLocation>
</comment>
<feature type="compositionally biased region" description="Basic and acidic residues" evidence="5">
    <location>
        <begin position="214"/>
        <end position="228"/>
    </location>
</feature>
<dbReference type="Proteomes" id="UP000245884">
    <property type="component" value="Unassembled WGS sequence"/>
</dbReference>
<evidence type="ECO:0000313" key="6">
    <source>
        <dbReference type="EMBL" id="PWN29574.1"/>
    </source>
</evidence>
<name>A0A316UX73_9BASI</name>
<evidence type="ECO:0000256" key="3">
    <source>
        <dbReference type="ARBA" id="ARBA00023140"/>
    </source>
</evidence>
<reference evidence="6 7" key="1">
    <citation type="journal article" date="2018" name="Mol. Biol. Evol.">
        <title>Broad Genomic Sampling Reveals a Smut Pathogenic Ancestry of the Fungal Clade Ustilaginomycotina.</title>
        <authorList>
            <person name="Kijpornyongpan T."/>
            <person name="Mondo S.J."/>
            <person name="Barry K."/>
            <person name="Sandor L."/>
            <person name="Lee J."/>
            <person name="Lipzen A."/>
            <person name="Pangilinan J."/>
            <person name="LaButti K."/>
            <person name="Hainaut M."/>
            <person name="Henrissat B."/>
            <person name="Grigoriev I.V."/>
            <person name="Spatafora J.W."/>
            <person name="Aime M.C."/>
        </authorList>
    </citation>
    <scope>NUCLEOTIDE SEQUENCE [LARGE SCALE GENOMIC DNA]</scope>
    <source>
        <strain evidence="6 7">MCA 5214</strain>
    </source>
</reference>
<keyword evidence="3" id="KW-0576">Peroxisome</keyword>
<dbReference type="GeneID" id="37029900"/>
<protein>
    <recommendedName>
        <fullName evidence="8">Peroxisomal biogenesis factor 11</fullName>
    </recommendedName>
</protein>
<evidence type="ECO:0008006" key="8">
    <source>
        <dbReference type="Google" id="ProtNLM"/>
    </source>
</evidence>
<evidence type="ECO:0000256" key="4">
    <source>
        <dbReference type="ARBA" id="ARBA00046271"/>
    </source>
</evidence>